<evidence type="ECO:0000313" key="2">
    <source>
        <dbReference type="EMBL" id="MDJ1176366.1"/>
    </source>
</evidence>
<evidence type="ECO:0000259" key="1">
    <source>
        <dbReference type="Pfam" id="PF20546"/>
    </source>
</evidence>
<accession>A0ABT7BB37</accession>
<dbReference type="InterPro" id="IPR046648">
    <property type="entry name" value="DUF6760"/>
</dbReference>
<dbReference type="Pfam" id="PF20546">
    <property type="entry name" value="DUF6760"/>
    <property type="match status" value="1"/>
</dbReference>
<feature type="domain" description="DUF6760" evidence="1">
    <location>
        <begin position="1"/>
        <end position="35"/>
    </location>
</feature>
<gene>
    <name evidence="2" type="ORF">PMG25_19975</name>
</gene>
<keyword evidence="3" id="KW-1185">Reference proteome</keyword>
<reference evidence="2 3" key="1">
    <citation type="submission" date="2023-01" db="EMBL/GenBank/DDBJ databases">
        <title>Novel diversity within Roseofilum (Cyanobacteria; Desertifilaceae) from marine benthic mats with descriptions of four novel species.</title>
        <authorList>
            <person name="Wang Y."/>
            <person name="Berthold D.E."/>
            <person name="Hu J."/>
            <person name="Lefler F.W."/>
            <person name="Laughinghouse H.D. IV."/>
        </authorList>
    </citation>
    <scope>NUCLEOTIDE SEQUENCE [LARGE SCALE GENOMIC DNA]</scope>
    <source>
        <strain evidence="2 3">BLCC-M114</strain>
    </source>
</reference>
<protein>
    <recommendedName>
        <fullName evidence="1">DUF6760 domain-containing protein</fullName>
    </recommendedName>
</protein>
<name>A0ABT7BB37_9CYAN</name>
<dbReference type="EMBL" id="JAQOSO010000102">
    <property type="protein sequence ID" value="MDJ1176366.1"/>
    <property type="molecule type" value="Genomic_DNA"/>
</dbReference>
<organism evidence="2 3">
    <name type="scientific">Roseofilum capinflatum BLCC-M114</name>
    <dbReference type="NCBI Taxonomy" id="3022440"/>
    <lineage>
        <taxon>Bacteria</taxon>
        <taxon>Bacillati</taxon>
        <taxon>Cyanobacteriota</taxon>
        <taxon>Cyanophyceae</taxon>
        <taxon>Desertifilales</taxon>
        <taxon>Desertifilaceae</taxon>
        <taxon>Roseofilum</taxon>
        <taxon>Roseofilum capinflatum</taxon>
    </lineage>
</organism>
<proteinExistence type="predicted"/>
<sequence>MYREVAFIAFHFHWSRAEILALDHQERQQWVVQIAGMLNPE</sequence>
<dbReference type="Proteomes" id="UP001235849">
    <property type="component" value="Unassembled WGS sequence"/>
</dbReference>
<evidence type="ECO:0000313" key="3">
    <source>
        <dbReference type="Proteomes" id="UP001235849"/>
    </source>
</evidence>
<comment type="caution">
    <text evidence="2">The sequence shown here is derived from an EMBL/GenBank/DDBJ whole genome shotgun (WGS) entry which is preliminary data.</text>
</comment>